<feature type="compositionally biased region" description="Low complexity" evidence="1">
    <location>
        <begin position="20"/>
        <end position="29"/>
    </location>
</feature>
<feature type="region of interest" description="Disordered" evidence="1">
    <location>
        <begin position="112"/>
        <end position="134"/>
    </location>
</feature>
<organism evidence="2 3">
    <name type="scientific">Oryza sativa subsp. japonica</name>
    <name type="common">Rice</name>
    <dbReference type="NCBI Taxonomy" id="39947"/>
    <lineage>
        <taxon>Eukaryota</taxon>
        <taxon>Viridiplantae</taxon>
        <taxon>Streptophyta</taxon>
        <taxon>Embryophyta</taxon>
        <taxon>Tracheophyta</taxon>
        <taxon>Spermatophyta</taxon>
        <taxon>Magnoliopsida</taxon>
        <taxon>Liliopsida</taxon>
        <taxon>Poales</taxon>
        <taxon>Poaceae</taxon>
        <taxon>BOP clade</taxon>
        <taxon>Oryzoideae</taxon>
        <taxon>Oryzeae</taxon>
        <taxon>Oryzinae</taxon>
        <taxon>Oryza</taxon>
        <taxon>Oryza sativa</taxon>
    </lineage>
</organism>
<accession>A0A0P0Y0A3</accession>
<proteinExistence type="predicted"/>
<dbReference type="InParanoid" id="A0A0P0Y0A3"/>
<evidence type="ECO:0000313" key="3">
    <source>
        <dbReference type="Proteomes" id="UP000059680"/>
    </source>
</evidence>
<evidence type="ECO:0000256" key="1">
    <source>
        <dbReference type="SAM" id="MobiDB-lite"/>
    </source>
</evidence>
<dbReference type="PaxDb" id="39947-A0A0P0Y0A3"/>
<feature type="compositionally biased region" description="Low complexity" evidence="1">
    <location>
        <begin position="120"/>
        <end position="131"/>
    </location>
</feature>
<reference evidence="2 3" key="2">
    <citation type="journal article" date="2013" name="Plant Cell Physiol.">
        <title>Rice Annotation Project Database (RAP-DB): an integrative and interactive database for rice genomics.</title>
        <authorList>
            <person name="Sakai H."/>
            <person name="Lee S.S."/>
            <person name="Tanaka T."/>
            <person name="Numa H."/>
            <person name="Kim J."/>
            <person name="Kawahara Y."/>
            <person name="Wakimoto H."/>
            <person name="Yang C.C."/>
            <person name="Iwamoto M."/>
            <person name="Abe T."/>
            <person name="Yamada Y."/>
            <person name="Muto A."/>
            <person name="Inokuchi H."/>
            <person name="Ikemura T."/>
            <person name="Matsumoto T."/>
            <person name="Sasaki T."/>
            <person name="Itoh T."/>
        </authorList>
    </citation>
    <scope>NUCLEOTIDE SEQUENCE [LARGE SCALE GENOMIC DNA]</scope>
    <source>
        <strain evidence="3">cv. Nipponbare</strain>
    </source>
</reference>
<keyword evidence="3" id="KW-1185">Reference proteome</keyword>
<reference evidence="3" key="1">
    <citation type="journal article" date="2005" name="Nature">
        <title>The map-based sequence of the rice genome.</title>
        <authorList>
            <consortium name="International rice genome sequencing project (IRGSP)"/>
            <person name="Matsumoto T."/>
            <person name="Wu J."/>
            <person name="Kanamori H."/>
            <person name="Katayose Y."/>
            <person name="Fujisawa M."/>
            <person name="Namiki N."/>
            <person name="Mizuno H."/>
            <person name="Yamamoto K."/>
            <person name="Antonio B.A."/>
            <person name="Baba T."/>
            <person name="Sakata K."/>
            <person name="Nagamura Y."/>
            <person name="Aoki H."/>
            <person name="Arikawa K."/>
            <person name="Arita K."/>
            <person name="Bito T."/>
            <person name="Chiden Y."/>
            <person name="Fujitsuka N."/>
            <person name="Fukunaka R."/>
            <person name="Hamada M."/>
            <person name="Harada C."/>
            <person name="Hayashi A."/>
            <person name="Hijishita S."/>
            <person name="Honda M."/>
            <person name="Hosokawa S."/>
            <person name="Ichikawa Y."/>
            <person name="Idonuma A."/>
            <person name="Iijima M."/>
            <person name="Ikeda M."/>
            <person name="Ikeno M."/>
            <person name="Ito K."/>
            <person name="Ito S."/>
            <person name="Ito T."/>
            <person name="Ito Y."/>
            <person name="Ito Y."/>
            <person name="Iwabuchi A."/>
            <person name="Kamiya K."/>
            <person name="Karasawa W."/>
            <person name="Kurita K."/>
            <person name="Katagiri S."/>
            <person name="Kikuta A."/>
            <person name="Kobayashi H."/>
            <person name="Kobayashi N."/>
            <person name="Machita K."/>
            <person name="Maehara T."/>
            <person name="Masukawa M."/>
            <person name="Mizubayashi T."/>
            <person name="Mukai Y."/>
            <person name="Nagasaki H."/>
            <person name="Nagata Y."/>
            <person name="Naito S."/>
            <person name="Nakashima M."/>
            <person name="Nakama Y."/>
            <person name="Nakamichi Y."/>
            <person name="Nakamura M."/>
            <person name="Meguro A."/>
            <person name="Negishi M."/>
            <person name="Ohta I."/>
            <person name="Ohta T."/>
            <person name="Okamoto M."/>
            <person name="Ono N."/>
            <person name="Saji S."/>
            <person name="Sakaguchi M."/>
            <person name="Sakai K."/>
            <person name="Shibata M."/>
            <person name="Shimokawa T."/>
            <person name="Song J."/>
            <person name="Takazaki Y."/>
            <person name="Terasawa K."/>
            <person name="Tsugane M."/>
            <person name="Tsuji K."/>
            <person name="Ueda S."/>
            <person name="Waki K."/>
            <person name="Yamagata H."/>
            <person name="Yamamoto M."/>
            <person name="Yamamoto S."/>
            <person name="Yamane H."/>
            <person name="Yoshiki S."/>
            <person name="Yoshihara R."/>
            <person name="Yukawa K."/>
            <person name="Zhong H."/>
            <person name="Yano M."/>
            <person name="Yuan Q."/>
            <person name="Ouyang S."/>
            <person name="Liu J."/>
            <person name="Jones K.M."/>
            <person name="Gansberger K."/>
            <person name="Moffat K."/>
            <person name="Hill J."/>
            <person name="Bera J."/>
            <person name="Fadrosh D."/>
            <person name="Jin S."/>
            <person name="Johri S."/>
            <person name="Kim M."/>
            <person name="Overton L."/>
            <person name="Reardon M."/>
            <person name="Tsitrin T."/>
            <person name="Vuong H."/>
            <person name="Weaver B."/>
            <person name="Ciecko A."/>
            <person name="Tallon L."/>
            <person name="Jackson J."/>
            <person name="Pai G."/>
            <person name="Aken S.V."/>
            <person name="Utterback T."/>
            <person name="Reidmuller S."/>
            <person name="Feldblyum T."/>
            <person name="Hsiao J."/>
            <person name="Zismann V."/>
            <person name="Iobst S."/>
            <person name="de Vazeille A.R."/>
            <person name="Buell C.R."/>
            <person name="Ying K."/>
            <person name="Li Y."/>
            <person name="Lu T."/>
            <person name="Huang Y."/>
            <person name="Zhao Q."/>
            <person name="Feng Q."/>
            <person name="Zhang L."/>
            <person name="Zhu J."/>
            <person name="Weng Q."/>
            <person name="Mu J."/>
            <person name="Lu Y."/>
            <person name="Fan D."/>
            <person name="Liu Y."/>
            <person name="Guan J."/>
            <person name="Zhang Y."/>
            <person name="Yu S."/>
            <person name="Liu X."/>
            <person name="Zhang Y."/>
            <person name="Hong G."/>
            <person name="Han B."/>
            <person name="Choisne N."/>
            <person name="Demange N."/>
            <person name="Orjeda G."/>
            <person name="Samain S."/>
            <person name="Cattolico L."/>
            <person name="Pelletier E."/>
            <person name="Couloux A."/>
            <person name="Segurens B."/>
            <person name="Wincker P."/>
            <person name="D'Hont A."/>
            <person name="Scarpelli C."/>
            <person name="Weissenbach J."/>
            <person name="Salanoubat M."/>
            <person name="Quetier F."/>
            <person name="Yu Y."/>
            <person name="Kim H.R."/>
            <person name="Rambo T."/>
            <person name="Currie J."/>
            <person name="Collura K."/>
            <person name="Luo M."/>
            <person name="Yang T."/>
            <person name="Ammiraju J.S.S."/>
            <person name="Engler F."/>
            <person name="Soderlund C."/>
            <person name="Wing R.A."/>
            <person name="Palmer L.E."/>
            <person name="de la Bastide M."/>
            <person name="Spiegel L."/>
            <person name="Nascimento L."/>
            <person name="Zutavern T."/>
            <person name="O'Shaughnessy A."/>
            <person name="Dike S."/>
            <person name="Dedhia N."/>
            <person name="Preston R."/>
            <person name="Balija V."/>
            <person name="McCombie W.R."/>
            <person name="Chow T."/>
            <person name="Chen H."/>
            <person name="Chung M."/>
            <person name="Chen C."/>
            <person name="Shaw J."/>
            <person name="Wu H."/>
            <person name="Hsiao K."/>
            <person name="Chao Y."/>
            <person name="Chu M."/>
            <person name="Cheng C."/>
            <person name="Hour A."/>
            <person name="Lee P."/>
            <person name="Lin S."/>
            <person name="Lin Y."/>
            <person name="Liou J."/>
            <person name="Liu S."/>
            <person name="Hsing Y."/>
            <person name="Raghuvanshi S."/>
            <person name="Mohanty A."/>
            <person name="Bharti A.K."/>
            <person name="Gaur A."/>
            <person name="Gupta V."/>
            <person name="Kumar D."/>
            <person name="Ravi V."/>
            <person name="Vij S."/>
            <person name="Kapur A."/>
            <person name="Khurana P."/>
            <person name="Khurana P."/>
            <person name="Khurana J.P."/>
            <person name="Tyagi A.K."/>
            <person name="Gaikwad K."/>
            <person name="Singh A."/>
            <person name="Dalal V."/>
            <person name="Srivastava S."/>
            <person name="Dixit A."/>
            <person name="Pal A.K."/>
            <person name="Ghazi I.A."/>
            <person name="Yadav M."/>
            <person name="Pandit A."/>
            <person name="Bhargava A."/>
            <person name="Sureshbabu K."/>
            <person name="Batra K."/>
            <person name="Sharma T.R."/>
            <person name="Mohapatra T."/>
            <person name="Singh N.K."/>
            <person name="Messing J."/>
            <person name="Nelson A.B."/>
            <person name="Fuks G."/>
            <person name="Kavchok S."/>
            <person name="Keizer G."/>
            <person name="Linton E."/>
            <person name="Llaca V."/>
            <person name="Song R."/>
            <person name="Tanyolac B."/>
            <person name="Young S."/>
            <person name="Ho-Il K."/>
            <person name="Hahn J.H."/>
            <person name="Sangsakoo G."/>
            <person name="Vanavichit A."/>
            <person name="de Mattos Luiz.A.T."/>
            <person name="Zimmer P.D."/>
            <person name="Malone G."/>
            <person name="Dellagostin O."/>
            <person name="de Oliveira A.C."/>
            <person name="Bevan M."/>
            <person name="Bancroft I."/>
            <person name="Minx P."/>
            <person name="Cordum H."/>
            <person name="Wilson R."/>
            <person name="Cheng Z."/>
            <person name="Jin W."/>
            <person name="Jiang J."/>
            <person name="Leong S.A."/>
            <person name="Iwama H."/>
            <person name="Gojobori T."/>
            <person name="Itoh T."/>
            <person name="Niimura Y."/>
            <person name="Fujii Y."/>
            <person name="Habara T."/>
            <person name="Sakai H."/>
            <person name="Sato Y."/>
            <person name="Wilson G."/>
            <person name="Kumar K."/>
            <person name="McCouch S."/>
            <person name="Juretic N."/>
            <person name="Hoen D."/>
            <person name="Wright S."/>
            <person name="Bruskiewich R."/>
            <person name="Bureau T."/>
            <person name="Miyao A."/>
            <person name="Hirochika H."/>
            <person name="Nishikawa T."/>
            <person name="Kadowaki K."/>
            <person name="Sugiura M."/>
            <person name="Burr B."/>
            <person name="Sasaki T."/>
        </authorList>
    </citation>
    <scope>NUCLEOTIDE SEQUENCE [LARGE SCALE GENOMIC DNA]</scope>
    <source>
        <strain evidence="3">cv. Nipponbare</strain>
    </source>
</reference>
<name>A0A0P0Y0A3_ORYSJ</name>
<gene>
    <name evidence="2" type="ordered locus">Os11g0223720</name>
    <name evidence="2" type="ORF">OSNPB_110223720</name>
</gene>
<feature type="compositionally biased region" description="Low complexity" evidence="1">
    <location>
        <begin position="55"/>
        <end position="76"/>
    </location>
</feature>
<dbReference type="EMBL" id="AP014967">
    <property type="protein sequence ID" value="BAT13270.1"/>
    <property type="molecule type" value="Genomic_DNA"/>
</dbReference>
<sequence>MSPATTASRCSTCRRRRQRATTPTTTSSSDAVGRSSTMISGSRCAMITTRRRRSWWTSSPTIRSSPSSYSTPRPLPVRPLLGAAATGRLAARRPAKTMDCDLSSTMKPCKGEELARHRSSSAPPARFARSSTPRRRGAVLLVGLHARS</sequence>
<evidence type="ECO:0000313" key="2">
    <source>
        <dbReference type="EMBL" id="BAT13270.1"/>
    </source>
</evidence>
<reference evidence="2 3" key="3">
    <citation type="journal article" date="2013" name="Rice">
        <title>Improvement of the Oryza sativa Nipponbare reference genome using next generation sequence and optical map data.</title>
        <authorList>
            <person name="Kawahara Y."/>
            <person name="de la Bastide M."/>
            <person name="Hamilton J.P."/>
            <person name="Kanamori H."/>
            <person name="McCombie W.R."/>
            <person name="Ouyang S."/>
            <person name="Schwartz D.C."/>
            <person name="Tanaka T."/>
            <person name="Wu J."/>
            <person name="Zhou S."/>
            <person name="Childs K.L."/>
            <person name="Davidson R.M."/>
            <person name="Lin H."/>
            <person name="Quesada-Ocampo L."/>
            <person name="Vaillancourt B."/>
            <person name="Sakai H."/>
            <person name="Lee S.S."/>
            <person name="Kim J."/>
            <person name="Numa H."/>
            <person name="Itoh T."/>
            <person name="Buell C.R."/>
            <person name="Matsumoto T."/>
        </authorList>
    </citation>
    <scope>NUCLEOTIDE SEQUENCE [LARGE SCALE GENOMIC DNA]</scope>
    <source>
        <strain evidence="3">cv. Nipponbare</strain>
    </source>
</reference>
<feature type="compositionally biased region" description="Low complexity" evidence="1">
    <location>
        <begin position="1"/>
        <end position="11"/>
    </location>
</feature>
<dbReference type="Proteomes" id="UP000059680">
    <property type="component" value="Chromosome 11"/>
</dbReference>
<dbReference type="AlphaFoldDB" id="A0A0P0Y0A3"/>
<feature type="region of interest" description="Disordered" evidence="1">
    <location>
        <begin position="1"/>
        <end position="76"/>
    </location>
</feature>
<protein>
    <submittedName>
        <fullName evidence="2">Os11g0223720 protein</fullName>
    </submittedName>
</protein>